<organism evidence="3 4">
    <name type="scientific">Cordyceps confragosa</name>
    <name type="common">Lecanicillium lecanii</name>
    <dbReference type="NCBI Taxonomy" id="2714763"/>
    <lineage>
        <taxon>Eukaryota</taxon>
        <taxon>Fungi</taxon>
        <taxon>Dikarya</taxon>
        <taxon>Ascomycota</taxon>
        <taxon>Pezizomycotina</taxon>
        <taxon>Sordariomycetes</taxon>
        <taxon>Hypocreomycetidae</taxon>
        <taxon>Hypocreales</taxon>
        <taxon>Cordycipitaceae</taxon>
        <taxon>Akanthomyces</taxon>
    </lineage>
</organism>
<keyword evidence="4" id="KW-1185">Reference proteome</keyword>
<proteinExistence type="predicted"/>
<name>A0A179IEK1_CORDF</name>
<dbReference type="SMART" id="SM00324">
    <property type="entry name" value="RhoGAP"/>
    <property type="match status" value="1"/>
</dbReference>
<feature type="region of interest" description="Disordered" evidence="1">
    <location>
        <begin position="456"/>
        <end position="477"/>
    </location>
</feature>
<dbReference type="InterPro" id="IPR000198">
    <property type="entry name" value="RhoGAP_dom"/>
</dbReference>
<evidence type="ECO:0000259" key="2">
    <source>
        <dbReference type="PROSITE" id="PS50238"/>
    </source>
</evidence>
<gene>
    <name evidence="3" type="ORF">LLEC1_03994</name>
</gene>
<dbReference type="Pfam" id="PF00620">
    <property type="entry name" value="RhoGAP"/>
    <property type="match status" value="1"/>
</dbReference>
<sequence length="1104" mass="121470">MASKTNTSHHSQSLNPPLLVLPESAFDRPLPTSSTFHSLLQNDRPLFSSHTWTSTSGDLGLLRDADEVEDRAIFVQEYNRLAKKVRIGEASIVAKANREKHGIRPLILDDFDPNKHDDKGKPKRGWFRRMFLSGPRPASDSRDRDSLRSRHRRSASDLAHLIHSRREAPSVLDLQSMVRVSGKSSLYLPNEYAPCALILPTCIRATAQYVAQHANTRGIFRIPGSMKVVGALFDYYCHIDKGGADISGTVRSATLPLHIQYSVHDIASTLKRLLSTLPGGILGSLLLFDSFIAIQSQLNAEPEFPRTNQTKVRARLIALAIGTIESQFRRELICAIFGLLSMIGRIAEVAPREDGAGLPLPTTDLMGYGALSICFGPLLIGDLLPSYTMKLAAPGSGMVVLPTATQQIRRETRKNKPDTGTKNVQPAVDKVLIANRVTEMLISNWRDIVRQMKSLGTHRRRHTSGGSFSRPSLRQSASETFLTKVPKDFLQTRPDSAIVSRHTTEDADTEISALTKPPNASKRSSGFLRQKASVNTLSPTIEESPKEPRLRNDAIEEEREFGKRFTTLDTSSRPKTQHPTMTEGTQTEASSPLKRKRLTVPPRLSSIDSLNQIRAETADGGQGYLSSAEDATGKDEVLRRANSGEGTPPKFYSPVMSTAVPVPHEPFRGTPNGKRNENIGVFANGATGPGTIPRRYGAQSPATDSKYQLKRHKRNSYEPLTGSPTKDRTPRSLGKIETHACRQASAPTDLGKAKSPSKISKGIHPGSPAKTHPKKLRRVRSGPLSNSTARKNDDVFKPKQYASAGVWKNGVLQSSPVTKVLRSSVSDGVSLRASAIRSLISAGRNRIRNSHADDSKTCGPYIDNEDTNSWAKCSQEGLPAYEKPESIIRHLNSYHGYNLSPGSSKDSEAVLALYQVIISLHDRLIKQELEAALLKNGVDETRREEAGKLRQDVGIWRRRAESAEKRVLVFERFTERLKDIRDAAIASEQGGSQDSEQQGNASASGLNLDNDFVAAAARVRFAEVDGNEEHGASLGETNAGNRPSMESRRSKTCVECVEDQNLDRRALGNQRQGLLRPRPASIDEVAELWMAAKELLDMDKSEDM</sequence>
<feature type="region of interest" description="Disordered" evidence="1">
    <location>
        <begin position="515"/>
        <end position="551"/>
    </location>
</feature>
<dbReference type="CDD" id="cd00159">
    <property type="entry name" value="RhoGAP"/>
    <property type="match status" value="1"/>
</dbReference>
<feature type="domain" description="Rho-GAP" evidence="2">
    <location>
        <begin position="186"/>
        <end position="449"/>
    </location>
</feature>
<evidence type="ECO:0000256" key="1">
    <source>
        <dbReference type="SAM" id="MobiDB-lite"/>
    </source>
</evidence>
<dbReference type="PROSITE" id="PS50238">
    <property type="entry name" value="RHOGAP"/>
    <property type="match status" value="1"/>
</dbReference>
<evidence type="ECO:0000313" key="4">
    <source>
        <dbReference type="Proteomes" id="UP000243081"/>
    </source>
</evidence>
<dbReference type="EMBL" id="LUKN01001537">
    <property type="protein sequence ID" value="OAR00765.1"/>
    <property type="molecule type" value="Genomic_DNA"/>
</dbReference>
<dbReference type="OMA" id="EFPRTNQ"/>
<feature type="compositionally biased region" description="Polar residues" evidence="1">
    <location>
        <begin position="532"/>
        <end position="541"/>
    </location>
</feature>
<dbReference type="Proteomes" id="UP000243081">
    <property type="component" value="Unassembled WGS sequence"/>
</dbReference>
<dbReference type="InterPro" id="IPR008936">
    <property type="entry name" value="Rho_GTPase_activation_prot"/>
</dbReference>
<feature type="region of interest" description="Disordered" evidence="1">
    <location>
        <begin position="566"/>
        <end position="594"/>
    </location>
</feature>
<feature type="compositionally biased region" description="Polar residues" evidence="1">
    <location>
        <begin position="567"/>
        <end position="590"/>
    </location>
</feature>
<dbReference type="Gene3D" id="1.10.555.10">
    <property type="entry name" value="Rho GTPase activation protein"/>
    <property type="match status" value="1"/>
</dbReference>
<dbReference type="OrthoDB" id="4863673at2759"/>
<evidence type="ECO:0000313" key="3">
    <source>
        <dbReference type="EMBL" id="OAR00765.1"/>
    </source>
</evidence>
<dbReference type="GO" id="GO:0007165">
    <property type="term" value="P:signal transduction"/>
    <property type="evidence" value="ECO:0007669"/>
    <property type="project" value="InterPro"/>
</dbReference>
<reference evidence="3 4" key="1">
    <citation type="submission" date="2016-03" db="EMBL/GenBank/DDBJ databases">
        <title>Fine-scale spatial genetic structure of a fungal parasite of coffee scale insects.</title>
        <authorList>
            <person name="Jackson D."/>
            <person name="Zemenick K.A."/>
            <person name="Malloure B."/>
            <person name="Quandt C.A."/>
            <person name="James T.Y."/>
        </authorList>
    </citation>
    <scope>NUCLEOTIDE SEQUENCE [LARGE SCALE GENOMIC DNA]</scope>
    <source>
        <strain evidence="3 4">UM487</strain>
    </source>
</reference>
<feature type="region of interest" description="Disordered" evidence="1">
    <location>
        <begin position="683"/>
        <end position="791"/>
    </location>
</feature>
<dbReference type="SUPFAM" id="SSF48350">
    <property type="entry name" value="GTPase activation domain, GAP"/>
    <property type="match status" value="1"/>
</dbReference>
<feature type="compositionally biased region" description="Basic and acidic residues" evidence="1">
    <location>
        <begin position="139"/>
        <end position="148"/>
    </location>
</feature>
<protein>
    <recommendedName>
        <fullName evidence="2">Rho-GAP domain-containing protein</fullName>
    </recommendedName>
</protein>
<accession>A0A179IEK1</accession>
<comment type="caution">
    <text evidence="3">The sequence shown here is derived from an EMBL/GenBank/DDBJ whole genome shotgun (WGS) entry which is preliminary data.</text>
</comment>
<dbReference type="AlphaFoldDB" id="A0A179IEK1"/>
<feature type="region of interest" description="Disordered" evidence="1">
    <location>
        <begin position="1027"/>
        <end position="1047"/>
    </location>
</feature>
<feature type="compositionally biased region" description="Basic and acidic residues" evidence="1">
    <location>
        <begin position="725"/>
        <end position="740"/>
    </location>
</feature>
<feature type="compositionally biased region" description="Basic residues" evidence="1">
    <location>
        <begin position="771"/>
        <end position="780"/>
    </location>
</feature>
<feature type="region of interest" description="Disordered" evidence="1">
    <location>
        <begin position="132"/>
        <end position="152"/>
    </location>
</feature>
<feature type="compositionally biased region" description="Polar residues" evidence="1">
    <location>
        <begin position="464"/>
        <end position="477"/>
    </location>
</feature>